<feature type="DNA-binding region" description="OmpR/PhoB-type" evidence="2">
    <location>
        <begin position="133"/>
        <end position="231"/>
    </location>
</feature>
<dbReference type="GO" id="GO:0000160">
    <property type="term" value="P:phosphorelay signal transduction system"/>
    <property type="evidence" value="ECO:0007669"/>
    <property type="project" value="InterPro"/>
</dbReference>
<dbReference type="Gene3D" id="1.10.10.10">
    <property type="entry name" value="Winged helix-like DNA-binding domain superfamily/Winged helix DNA-binding domain"/>
    <property type="match status" value="1"/>
</dbReference>
<organism evidence="4 5">
    <name type="scientific">Variovorax paradoxus</name>
    <dbReference type="NCBI Taxonomy" id="34073"/>
    <lineage>
        <taxon>Bacteria</taxon>
        <taxon>Pseudomonadati</taxon>
        <taxon>Pseudomonadota</taxon>
        <taxon>Betaproteobacteria</taxon>
        <taxon>Burkholderiales</taxon>
        <taxon>Comamonadaceae</taxon>
        <taxon>Variovorax</taxon>
    </lineage>
</organism>
<dbReference type="InterPro" id="IPR016032">
    <property type="entry name" value="Sig_transdc_resp-reg_C-effctor"/>
</dbReference>
<accession>A0A6I6H517</accession>
<sequence length="259" mass="29248">MTARTILQIAVLDPTLRSRELARRAICRLGHVPVTFASLDELQEHGSEVESFGVFLLACPRDPALFQPLIAQVREILGHQVPLILSACKSQFRVMSVLHADALSTVVHAPSSFKDTYRLLETDLLRRGVPIAERVLEWQGYRFVLDEDKAELAGAVIKLRPREFDLAVAFFRNVNRLLTREWLFVNVWGRKEEESGPVSRSLDVSVSGLRRKLGLHFKLQAIWGQGYQLSDMPERPDDQSQRFLSRMASVETGMGKAIG</sequence>
<dbReference type="Pfam" id="PF00486">
    <property type="entry name" value="Trans_reg_C"/>
    <property type="match status" value="1"/>
</dbReference>
<dbReference type="EMBL" id="CP046622">
    <property type="protein sequence ID" value="QGW82030.1"/>
    <property type="molecule type" value="Genomic_DNA"/>
</dbReference>
<dbReference type="OrthoDB" id="8850975at2"/>
<dbReference type="InterPro" id="IPR036388">
    <property type="entry name" value="WH-like_DNA-bd_sf"/>
</dbReference>
<evidence type="ECO:0000256" key="1">
    <source>
        <dbReference type="ARBA" id="ARBA00023125"/>
    </source>
</evidence>
<evidence type="ECO:0000256" key="2">
    <source>
        <dbReference type="PROSITE-ProRule" id="PRU01091"/>
    </source>
</evidence>
<name>A0A6I6H517_VARPD</name>
<dbReference type="CDD" id="cd00383">
    <property type="entry name" value="trans_reg_C"/>
    <property type="match status" value="1"/>
</dbReference>
<dbReference type="SUPFAM" id="SSF46894">
    <property type="entry name" value="C-terminal effector domain of the bipartite response regulators"/>
    <property type="match status" value="1"/>
</dbReference>
<dbReference type="GO" id="GO:0003677">
    <property type="term" value="F:DNA binding"/>
    <property type="evidence" value="ECO:0007669"/>
    <property type="project" value="UniProtKB-UniRule"/>
</dbReference>
<evidence type="ECO:0000313" key="4">
    <source>
        <dbReference type="EMBL" id="QGW82030.1"/>
    </source>
</evidence>
<dbReference type="PROSITE" id="PS51755">
    <property type="entry name" value="OMPR_PHOB"/>
    <property type="match status" value="1"/>
</dbReference>
<feature type="domain" description="OmpR/PhoB-type" evidence="3">
    <location>
        <begin position="133"/>
        <end position="231"/>
    </location>
</feature>
<dbReference type="Proteomes" id="UP000425817">
    <property type="component" value="Chromosome"/>
</dbReference>
<reference evidence="4 5" key="1">
    <citation type="submission" date="2019-12" db="EMBL/GenBank/DDBJ databases">
        <title>Hybrid Genome Assemblies of two High G+C Isolates from Undergraduate Microbiology Courses.</title>
        <authorList>
            <person name="Ne Ville C.J."/>
            <person name="Enright D."/>
            <person name="Hernandez I."/>
            <person name="Dodsworth J."/>
            <person name="Orwin P.M."/>
        </authorList>
    </citation>
    <scope>NUCLEOTIDE SEQUENCE [LARGE SCALE GENOMIC DNA]</scope>
    <source>
        <strain evidence="4 5">CSUSB</strain>
    </source>
</reference>
<keyword evidence="1 2" id="KW-0238">DNA-binding</keyword>
<dbReference type="GO" id="GO:0006355">
    <property type="term" value="P:regulation of DNA-templated transcription"/>
    <property type="evidence" value="ECO:0007669"/>
    <property type="project" value="InterPro"/>
</dbReference>
<proteinExistence type="predicted"/>
<dbReference type="SMART" id="SM00862">
    <property type="entry name" value="Trans_reg_C"/>
    <property type="match status" value="1"/>
</dbReference>
<evidence type="ECO:0000313" key="5">
    <source>
        <dbReference type="Proteomes" id="UP000425817"/>
    </source>
</evidence>
<dbReference type="InterPro" id="IPR001867">
    <property type="entry name" value="OmpR/PhoB-type_DNA-bd"/>
</dbReference>
<protein>
    <recommendedName>
        <fullName evidence="3">OmpR/PhoB-type domain-containing protein</fullName>
    </recommendedName>
</protein>
<evidence type="ECO:0000259" key="3">
    <source>
        <dbReference type="PROSITE" id="PS51755"/>
    </source>
</evidence>
<gene>
    <name evidence="4" type="ORF">GOQ09_10705</name>
</gene>
<dbReference type="AlphaFoldDB" id="A0A6I6H517"/>